<name>A0ABT6ZV09_9ACTN</name>
<evidence type="ECO:0000313" key="2">
    <source>
        <dbReference type="Proteomes" id="UP001214441"/>
    </source>
</evidence>
<dbReference type="InterPro" id="IPR029063">
    <property type="entry name" value="SAM-dependent_MTases_sf"/>
</dbReference>
<dbReference type="SUPFAM" id="SSF53335">
    <property type="entry name" value="S-adenosyl-L-methionine-dependent methyltransferases"/>
    <property type="match status" value="1"/>
</dbReference>
<dbReference type="Gene3D" id="3.40.50.150">
    <property type="entry name" value="Vaccinia Virus protein VP39"/>
    <property type="match status" value="1"/>
</dbReference>
<gene>
    <name evidence="1" type="ORF">NMN56_013135</name>
</gene>
<keyword evidence="2" id="KW-1185">Reference proteome</keyword>
<dbReference type="Proteomes" id="UP001214441">
    <property type="component" value="Unassembled WGS sequence"/>
</dbReference>
<keyword evidence="1" id="KW-0489">Methyltransferase</keyword>
<comment type="caution">
    <text evidence="1">The sequence shown here is derived from an EMBL/GenBank/DDBJ whole genome shotgun (WGS) entry which is preliminary data.</text>
</comment>
<proteinExistence type="predicted"/>
<reference evidence="1 2" key="1">
    <citation type="submission" date="2023-05" db="EMBL/GenBank/DDBJ databases">
        <title>Streptantibioticus silvisoli sp. nov., acidotolerant actinomycetes 1 from pine litter.</title>
        <authorList>
            <person name="Swiecimska M."/>
            <person name="Golinska P."/>
            <person name="Sangal V."/>
            <person name="Wachnowicz B."/>
            <person name="Goodfellow M."/>
        </authorList>
    </citation>
    <scope>NUCLEOTIDE SEQUENCE [LARGE SCALE GENOMIC DNA]</scope>
    <source>
        <strain evidence="1 2">DSM 42109</strain>
    </source>
</reference>
<dbReference type="InterPro" id="IPR006764">
    <property type="entry name" value="SAM_dep_MeTrfase_SAV2177_type"/>
</dbReference>
<sequence length="269" mass="28829">MTDSTGQQHPPKIDTTVPHSARIWNYLLGGKDHYDVDRAAGDKVCEVFPGMVDITRHSRAFTGRVVRYLAGEAGIDQFLDIGTGLPTVDNTHELAQRMNPAARIVYVDNDPLVLAHAEALLTSTPEGVTSYLHADVRDPEGIVAAAGEPLELGRPVGLMLMGILGLVDDYEQARAVTARLLDALPAGSYLALNDGSTTDPAYLEAIARFNSGSGAVPYTPRTPGEIEGFFEGLELLEPGVVSCPRWRPEALPFGEPPQIAVHGGLARKP</sequence>
<accession>A0ABT6ZV09</accession>
<evidence type="ECO:0000313" key="1">
    <source>
        <dbReference type="EMBL" id="MDJ1132884.1"/>
    </source>
</evidence>
<dbReference type="GO" id="GO:0032259">
    <property type="term" value="P:methylation"/>
    <property type="evidence" value="ECO:0007669"/>
    <property type="project" value="UniProtKB-KW"/>
</dbReference>
<dbReference type="RefSeq" id="WP_274041098.1">
    <property type="nucleotide sequence ID" value="NZ_JANCPR020000011.1"/>
</dbReference>
<keyword evidence="1" id="KW-0808">Transferase</keyword>
<protein>
    <submittedName>
        <fullName evidence="1">SAM-dependent methyltransferase</fullName>
        <ecNumber evidence="1">2.1.1.-</ecNumber>
    </submittedName>
</protein>
<dbReference type="Pfam" id="PF04672">
    <property type="entry name" value="Methyltransf_19"/>
    <property type="match status" value="1"/>
</dbReference>
<dbReference type="EMBL" id="JANCPR020000011">
    <property type="protein sequence ID" value="MDJ1132884.1"/>
    <property type="molecule type" value="Genomic_DNA"/>
</dbReference>
<dbReference type="PIRSF" id="PIRSF017393">
    <property type="entry name" value="MTase_SAV2177"/>
    <property type="match status" value="1"/>
</dbReference>
<dbReference type="GO" id="GO:0008168">
    <property type="term" value="F:methyltransferase activity"/>
    <property type="evidence" value="ECO:0007669"/>
    <property type="project" value="UniProtKB-KW"/>
</dbReference>
<organism evidence="1 2">
    <name type="scientific">Streptomyces iconiensis</name>
    <dbReference type="NCBI Taxonomy" id="1384038"/>
    <lineage>
        <taxon>Bacteria</taxon>
        <taxon>Bacillati</taxon>
        <taxon>Actinomycetota</taxon>
        <taxon>Actinomycetes</taxon>
        <taxon>Kitasatosporales</taxon>
        <taxon>Streptomycetaceae</taxon>
        <taxon>Streptomyces</taxon>
    </lineage>
</organism>
<dbReference type="EC" id="2.1.1.-" evidence="1"/>